<proteinExistence type="predicted"/>
<dbReference type="Proteomes" id="UP001153678">
    <property type="component" value="Unassembled WGS sequence"/>
</dbReference>
<protein>
    <submittedName>
        <fullName evidence="1">1078_t:CDS:1</fullName>
    </submittedName>
</protein>
<name>A0A9W4T962_9GLOM</name>
<dbReference type="AlphaFoldDB" id="A0A9W4T962"/>
<evidence type="ECO:0000313" key="2">
    <source>
        <dbReference type="Proteomes" id="UP001153678"/>
    </source>
</evidence>
<sequence>SPIALPDILRNIGTALDQVERYIDGNTSFNLKNTLYGIRISVTTIREHMERH</sequence>
<keyword evidence="2" id="KW-1185">Reference proteome</keyword>
<gene>
    <name evidence="1" type="ORF">FWILDA_LOCUS18700</name>
</gene>
<accession>A0A9W4T962</accession>
<feature type="non-terminal residue" evidence="1">
    <location>
        <position position="1"/>
    </location>
</feature>
<organism evidence="1 2">
    <name type="scientific">Funneliformis geosporum</name>
    <dbReference type="NCBI Taxonomy" id="1117311"/>
    <lineage>
        <taxon>Eukaryota</taxon>
        <taxon>Fungi</taxon>
        <taxon>Fungi incertae sedis</taxon>
        <taxon>Mucoromycota</taxon>
        <taxon>Glomeromycotina</taxon>
        <taxon>Glomeromycetes</taxon>
        <taxon>Glomerales</taxon>
        <taxon>Glomeraceae</taxon>
        <taxon>Funneliformis</taxon>
    </lineage>
</organism>
<comment type="caution">
    <text evidence="1">The sequence shown here is derived from an EMBL/GenBank/DDBJ whole genome shotgun (WGS) entry which is preliminary data.</text>
</comment>
<evidence type="ECO:0000313" key="1">
    <source>
        <dbReference type="EMBL" id="CAI2198693.1"/>
    </source>
</evidence>
<feature type="non-terminal residue" evidence="1">
    <location>
        <position position="52"/>
    </location>
</feature>
<dbReference type="EMBL" id="CAMKVN010019292">
    <property type="protein sequence ID" value="CAI2198693.1"/>
    <property type="molecule type" value="Genomic_DNA"/>
</dbReference>
<reference evidence="1" key="1">
    <citation type="submission" date="2022-08" db="EMBL/GenBank/DDBJ databases">
        <authorList>
            <person name="Kallberg Y."/>
            <person name="Tangrot J."/>
            <person name="Rosling A."/>
        </authorList>
    </citation>
    <scope>NUCLEOTIDE SEQUENCE</scope>
    <source>
        <strain evidence="1">Wild A</strain>
    </source>
</reference>
<dbReference type="OrthoDB" id="2306457at2759"/>